<proteinExistence type="predicted"/>
<evidence type="ECO:0000256" key="2">
    <source>
        <dbReference type="ARBA" id="ARBA00022723"/>
    </source>
</evidence>
<comment type="caution">
    <text evidence="5">The sequence shown here is derived from an EMBL/GenBank/DDBJ whole genome shotgun (WGS) entry which is preliminary data.</text>
</comment>
<organism evidence="5 6">
    <name type="scientific">Marinomonas alcarazii</name>
    <dbReference type="NCBI Taxonomy" id="491949"/>
    <lineage>
        <taxon>Bacteria</taxon>
        <taxon>Pseudomonadati</taxon>
        <taxon>Pseudomonadota</taxon>
        <taxon>Gammaproteobacteria</taxon>
        <taxon>Oceanospirillales</taxon>
        <taxon>Oceanospirillaceae</taxon>
        <taxon>Marinomonas</taxon>
    </lineage>
</organism>
<dbReference type="AlphaFoldDB" id="A0A318V6N0"/>
<dbReference type="InterPro" id="IPR039994">
    <property type="entry name" value="NO66-like"/>
</dbReference>
<keyword evidence="6" id="KW-1185">Reference proteome</keyword>
<dbReference type="Proteomes" id="UP000247551">
    <property type="component" value="Unassembled WGS sequence"/>
</dbReference>
<dbReference type="PANTHER" id="PTHR13096:SF8">
    <property type="entry name" value="RIBOSOMAL OXYGENASE 1"/>
    <property type="match status" value="1"/>
</dbReference>
<gene>
    <name evidence="5" type="ORF">DFP75_108122</name>
</gene>
<keyword evidence="3" id="KW-0408">Iron</keyword>
<evidence type="ECO:0000259" key="4">
    <source>
        <dbReference type="PROSITE" id="PS51184"/>
    </source>
</evidence>
<dbReference type="GO" id="GO:0046872">
    <property type="term" value="F:metal ion binding"/>
    <property type="evidence" value="ECO:0007669"/>
    <property type="project" value="UniProtKB-KW"/>
</dbReference>
<evidence type="ECO:0000256" key="1">
    <source>
        <dbReference type="ARBA" id="ARBA00001954"/>
    </source>
</evidence>
<accession>A0A318V6N0</accession>
<dbReference type="PANTHER" id="PTHR13096">
    <property type="entry name" value="MINA53 MYC INDUCED NUCLEAR ANTIGEN"/>
    <property type="match status" value="1"/>
</dbReference>
<evidence type="ECO:0000313" key="6">
    <source>
        <dbReference type="Proteomes" id="UP000247551"/>
    </source>
</evidence>
<sequence>MLSSIAGGAAGNVADGSDYCSDVTKYNQYDFLIDLKRILILFDIYRDKFFSNHIYKKPFLFKNIVSDIDLSWKDISEMYERADASDPSFKLMNGHEVPKSKYLESYINVGRVEYRYIKPVIYDYMRNGATLVYNRIRNEPFISNISREIANFAQAQVITSGYAAFSAKPSYRCHWDTRDVFAVQLKGRKRWILKEPTFKLPLYMQQTKDMPDAEEPEEVYLDVVLEEGDILYVPRGWWHNPIPMGEETFHLAVGTFAPTGFDYINWLIRKAPNIIDGRHNLHGFQESKKLLDRFGKEFALLMSDESTYEQFMEDYIGQHRVDSPISLGTLANGKISQLEMTQRIRLNVNLLYPFSNNFVIVNGNKINLDEISQKLINYINKHQACTISDVLSVFSNYPRNKLHELLFQLALNDVLELISVSDSVVIGSEDNNATLNMV</sequence>
<dbReference type="InterPro" id="IPR003347">
    <property type="entry name" value="JmjC_dom"/>
</dbReference>
<evidence type="ECO:0000313" key="5">
    <source>
        <dbReference type="EMBL" id="PYF79599.1"/>
    </source>
</evidence>
<dbReference type="GO" id="GO:0005840">
    <property type="term" value="C:ribosome"/>
    <property type="evidence" value="ECO:0007669"/>
    <property type="project" value="UniProtKB-KW"/>
</dbReference>
<dbReference type="Gene3D" id="2.60.120.650">
    <property type="entry name" value="Cupin"/>
    <property type="match status" value="1"/>
</dbReference>
<dbReference type="EMBL" id="QKLW01000008">
    <property type="protein sequence ID" value="PYF79599.1"/>
    <property type="molecule type" value="Genomic_DNA"/>
</dbReference>
<dbReference type="PROSITE" id="PS51184">
    <property type="entry name" value="JMJC"/>
    <property type="match status" value="1"/>
</dbReference>
<dbReference type="Pfam" id="PF08007">
    <property type="entry name" value="JmjC_2"/>
    <property type="match status" value="1"/>
</dbReference>
<name>A0A318V6N0_9GAMM</name>
<protein>
    <submittedName>
        <fullName evidence="5">Ribosomal protein L16 Arg81 hydroxylase</fullName>
    </submittedName>
</protein>
<feature type="domain" description="JmjC" evidence="4">
    <location>
        <begin position="128"/>
        <end position="272"/>
    </location>
</feature>
<reference evidence="5 6" key="1">
    <citation type="submission" date="2018-06" db="EMBL/GenBank/DDBJ databases">
        <title>Genomic Encyclopedia of Type Strains, Phase III (KMG-III): the genomes of soil and plant-associated and newly described type strains.</title>
        <authorList>
            <person name="Whitman W."/>
        </authorList>
    </citation>
    <scope>NUCLEOTIDE SEQUENCE [LARGE SCALE GENOMIC DNA]</scope>
    <source>
        <strain evidence="5 6">CECT 7730</strain>
    </source>
</reference>
<evidence type="ECO:0000256" key="3">
    <source>
        <dbReference type="ARBA" id="ARBA00023004"/>
    </source>
</evidence>
<comment type="cofactor">
    <cofactor evidence="1">
        <name>Fe(2+)</name>
        <dbReference type="ChEBI" id="CHEBI:29033"/>
    </cofactor>
</comment>
<dbReference type="SMART" id="SM00558">
    <property type="entry name" value="JmjC"/>
    <property type="match status" value="1"/>
</dbReference>
<dbReference type="SUPFAM" id="SSF51197">
    <property type="entry name" value="Clavaminate synthase-like"/>
    <property type="match status" value="1"/>
</dbReference>
<keyword evidence="2" id="KW-0479">Metal-binding</keyword>
<keyword evidence="5" id="KW-0689">Ribosomal protein</keyword>
<keyword evidence="5" id="KW-0687">Ribonucleoprotein</keyword>